<dbReference type="EMBL" id="JAFBFH010000007">
    <property type="protein sequence ID" value="MBM7714375.1"/>
    <property type="molecule type" value="Genomic_DNA"/>
</dbReference>
<accession>A0ABS2R4Q5</accession>
<dbReference type="Gene3D" id="1.10.3860.10">
    <property type="entry name" value="Sodium:dicarboxylate symporter"/>
    <property type="match status" value="1"/>
</dbReference>
<dbReference type="PANTHER" id="PTHR42865:SF7">
    <property type="entry name" value="PROTON_GLUTAMATE-ASPARTATE SYMPORTER"/>
    <property type="match status" value="1"/>
</dbReference>
<feature type="transmembrane region" description="Helical" evidence="8">
    <location>
        <begin position="177"/>
        <end position="198"/>
    </location>
</feature>
<evidence type="ECO:0000256" key="2">
    <source>
        <dbReference type="ARBA" id="ARBA00022448"/>
    </source>
</evidence>
<evidence type="ECO:0000256" key="4">
    <source>
        <dbReference type="ARBA" id="ARBA00022692"/>
    </source>
</evidence>
<proteinExistence type="predicted"/>
<sequence>MRKNFVLHILAAFILAVLAGWIFGERAVVVQPLGDLFLRLIKFIIVPLILSTIIVGVTGAGDVKKLGRLGGKAVVYFLVTSFIAIALGLFAGFVFQPGAGVEVAVQGEAVEAAETEGVIATLLNIIPTNPFEALTTGAVLQIIFFAIFMGIGISLVGEKAAPVQRFFEGMAEVMYKITGIVMKLVPLGIFGLLAPIVGTYGASVLLPLIKVIIAMVVAIIVHVALVYSTAVKTFGKMNPLHFFKGIFPAASVAFATCSSSGTLPVTMKNTEENLGVSKTTTSFILPLGATINMDGTAIYQGVTVMFIAQYFGTELTFAQILIVALMGTLASIGTAGVPGAGLVMLTMTLAAVNLPLEGIALIAGIDRVLDMFRTSVNIVGDASACVVVEQGSEPTAQKTA</sequence>
<dbReference type="InterPro" id="IPR036458">
    <property type="entry name" value="Na:dicarbo_symporter_sf"/>
</dbReference>
<feature type="transmembrane region" description="Helical" evidence="8">
    <location>
        <begin position="342"/>
        <end position="365"/>
    </location>
</feature>
<keyword evidence="5" id="KW-0769">Symport</keyword>
<dbReference type="PANTHER" id="PTHR42865">
    <property type="entry name" value="PROTON/GLUTAMATE-ASPARTATE SYMPORTER"/>
    <property type="match status" value="1"/>
</dbReference>
<evidence type="ECO:0000313" key="9">
    <source>
        <dbReference type="EMBL" id="MBM7714375.1"/>
    </source>
</evidence>
<keyword evidence="2" id="KW-0813">Transport</keyword>
<evidence type="ECO:0000256" key="5">
    <source>
        <dbReference type="ARBA" id="ARBA00022847"/>
    </source>
</evidence>
<feature type="transmembrane region" description="Helical" evidence="8">
    <location>
        <begin position="204"/>
        <end position="230"/>
    </location>
</feature>
<reference evidence="9 10" key="1">
    <citation type="submission" date="2021-01" db="EMBL/GenBank/DDBJ databases">
        <title>Genomic Encyclopedia of Type Strains, Phase IV (KMG-IV): sequencing the most valuable type-strain genomes for metagenomic binning, comparative biology and taxonomic classification.</title>
        <authorList>
            <person name="Goeker M."/>
        </authorList>
    </citation>
    <scope>NUCLEOTIDE SEQUENCE [LARGE SCALE GENOMIC DNA]</scope>
    <source>
        <strain evidence="9 10">DSM 105453</strain>
    </source>
</reference>
<feature type="transmembrane region" description="Helical" evidence="8">
    <location>
        <begin position="138"/>
        <end position="156"/>
    </location>
</feature>
<dbReference type="InterPro" id="IPR001991">
    <property type="entry name" value="Na-dicarboxylate_symporter"/>
</dbReference>
<keyword evidence="7 8" id="KW-0472">Membrane</keyword>
<gene>
    <name evidence="9" type="ORF">JOC94_001347</name>
</gene>
<dbReference type="InterPro" id="IPR018107">
    <property type="entry name" value="Na-dicarboxylate_symporter_CS"/>
</dbReference>
<keyword evidence="3" id="KW-1003">Cell membrane</keyword>
<evidence type="ECO:0000256" key="8">
    <source>
        <dbReference type="SAM" id="Phobius"/>
    </source>
</evidence>
<comment type="subcellular location">
    <subcellularLocation>
        <location evidence="1">Cell membrane</location>
        <topology evidence="1">Multi-pass membrane protein</topology>
    </subcellularLocation>
</comment>
<dbReference type="PROSITE" id="PS00714">
    <property type="entry name" value="NA_DICARBOXYL_SYMP_2"/>
    <property type="match status" value="1"/>
</dbReference>
<feature type="transmembrane region" description="Helical" evidence="8">
    <location>
        <begin position="40"/>
        <end position="61"/>
    </location>
</feature>
<evidence type="ECO:0000313" key="10">
    <source>
        <dbReference type="Proteomes" id="UP000823485"/>
    </source>
</evidence>
<protein>
    <submittedName>
        <fullName evidence="9">Na+/H+-dicarboxylate symporter</fullName>
    </submittedName>
</protein>
<dbReference type="Proteomes" id="UP000823485">
    <property type="component" value="Unassembled WGS sequence"/>
</dbReference>
<evidence type="ECO:0000256" key="7">
    <source>
        <dbReference type="ARBA" id="ARBA00023136"/>
    </source>
</evidence>
<dbReference type="RefSeq" id="WP_077109719.1">
    <property type="nucleotide sequence ID" value="NZ_JAFBFH010000007.1"/>
</dbReference>
<dbReference type="Pfam" id="PF00375">
    <property type="entry name" value="SDF"/>
    <property type="match status" value="1"/>
</dbReference>
<dbReference type="PRINTS" id="PR00173">
    <property type="entry name" value="EDTRNSPORT"/>
</dbReference>
<keyword evidence="4 8" id="KW-0812">Transmembrane</keyword>
<organism evidence="9 10">
    <name type="scientific">Siminovitchia thermophila</name>
    <dbReference type="NCBI Taxonomy" id="1245522"/>
    <lineage>
        <taxon>Bacteria</taxon>
        <taxon>Bacillati</taxon>
        <taxon>Bacillota</taxon>
        <taxon>Bacilli</taxon>
        <taxon>Bacillales</taxon>
        <taxon>Bacillaceae</taxon>
        <taxon>Siminovitchia</taxon>
    </lineage>
</organism>
<name>A0ABS2R4Q5_9BACI</name>
<comment type="caution">
    <text evidence="9">The sequence shown here is derived from an EMBL/GenBank/DDBJ whole genome shotgun (WGS) entry which is preliminary data.</text>
</comment>
<dbReference type="SUPFAM" id="SSF118215">
    <property type="entry name" value="Proton glutamate symport protein"/>
    <property type="match status" value="1"/>
</dbReference>
<evidence type="ECO:0000256" key="1">
    <source>
        <dbReference type="ARBA" id="ARBA00004651"/>
    </source>
</evidence>
<keyword evidence="10" id="KW-1185">Reference proteome</keyword>
<evidence type="ECO:0000256" key="3">
    <source>
        <dbReference type="ARBA" id="ARBA00022475"/>
    </source>
</evidence>
<feature type="transmembrane region" description="Helical" evidence="8">
    <location>
        <begin position="73"/>
        <end position="95"/>
    </location>
</feature>
<keyword evidence="6 8" id="KW-1133">Transmembrane helix</keyword>
<evidence type="ECO:0000256" key="6">
    <source>
        <dbReference type="ARBA" id="ARBA00022989"/>
    </source>
</evidence>
<feature type="transmembrane region" description="Helical" evidence="8">
    <location>
        <begin position="315"/>
        <end position="336"/>
    </location>
</feature>